<reference evidence="1 2" key="1">
    <citation type="journal article" date="2019" name="PLoS ONE">
        <title>Genomic analyses reveal an absence of contemporary introgressive admixture between fin whales and blue whales, despite known hybrids.</title>
        <authorList>
            <person name="Westbury M.V."/>
            <person name="Petersen B."/>
            <person name="Lorenzen E.D."/>
        </authorList>
    </citation>
    <scope>NUCLEOTIDE SEQUENCE [LARGE SCALE GENOMIC DNA]</scope>
    <source>
        <strain evidence="1">FinWhale-01</strain>
    </source>
</reference>
<keyword evidence="2" id="KW-1185">Reference proteome</keyword>
<dbReference type="EMBL" id="SGJD01003594">
    <property type="protein sequence ID" value="KAB0392717.1"/>
    <property type="molecule type" value="Genomic_DNA"/>
</dbReference>
<gene>
    <name evidence="1" type="ORF">E2I00_013146</name>
</gene>
<dbReference type="AlphaFoldDB" id="A0A643BXK8"/>
<comment type="caution">
    <text evidence="1">The sequence shown here is derived from an EMBL/GenBank/DDBJ whole genome shotgun (WGS) entry which is preliminary data.</text>
</comment>
<proteinExistence type="predicted"/>
<sequence>MVLTTVTRPIGMDKKGDTEEYALKTVEQRGKKTNYNQHEKNYEQAEGGFPAVTEQELATWDWTASPHSSEFLYVGRSESAITSTKTDHHGVKVPKHLNSATFMKKKLHEIGPNLIRESHQRVSRSCMRLDQKEEENGKISEQSKRQTRKLWSLNFCQKPEPFLAPGWSVCCVGSKTNIMLTRWCSISFAEL</sequence>
<organism evidence="1 2">
    <name type="scientific">Balaenoptera physalus</name>
    <name type="common">Fin whale</name>
    <name type="synonym">Balaena physalus</name>
    <dbReference type="NCBI Taxonomy" id="9770"/>
    <lineage>
        <taxon>Eukaryota</taxon>
        <taxon>Metazoa</taxon>
        <taxon>Chordata</taxon>
        <taxon>Craniata</taxon>
        <taxon>Vertebrata</taxon>
        <taxon>Euteleostomi</taxon>
        <taxon>Mammalia</taxon>
        <taxon>Eutheria</taxon>
        <taxon>Laurasiatheria</taxon>
        <taxon>Artiodactyla</taxon>
        <taxon>Whippomorpha</taxon>
        <taxon>Cetacea</taxon>
        <taxon>Mysticeti</taxon>
        <taxon>Balaenopteridae</taxon>
        <taxon>Balaenoptera</taxon>
    </lineage>
</organism>
<name>A0A643BXK8_BALPH</name>
<dbReference type="Proteomes" id="UP000437017">
    <property type="component" value="Unassembled WGS sequence"/>
</dbReference>
<evidence type="ECO:0000313" key="1">
    <source>
        <dbReference type="EMBL" id="KAB0392717.1"/>
    </source>
</evidence>
<evidence type="ECO:0000313" key="2">
    <source>
        <dbReference type="Proteomes" id="UP000437017"/>
    </source>
</evidence>
<protein>
    <submittedName>
        <fullName evidence="1">Uncharacterized protein</fullName>
    </submittedName>
</protein>
<accession>A0A643BXK8</accession>